<proteinExistence type="predicted"/>
<comment type="caution">
    <text evidence="3">The sequence shown here is derived from an EMBL/GenBank/DDBJ whole genome shotgun (WGS) entry which is preliminary data.</text>
</comment>
<evidence type="ECO:0008006" key="5">
    <source>
        <dbReference type="Google" id="ProtNLM"/>
    </source>
</evidence>
<dbReference type="OrthoDB" id="8481356at2"/>
<name>A0A2S7K6A5_9PROT</name>
<feature type="region of interest" description="Disordered" evidence="1">
    <location>
        <begin position="1"/>
        <end position="31"/>
    </location>
</feature>
<reference evidence="3 4" key="1">
    <citation type="submission" date="2017-12" db="EMBL/GenBank/DDBJ databases">
        <authorList>
            <person name="Hurst M.R.H."/>
        </authorList>
    </citation>
    <scope>NUCLEOTIDE SEQUENCE [LARGE SCALE GENOMIC DNA]</scope>
    <source>
        <strain evidence="3 4">SY-3-19</strain>
    </source>
</reference>
<evidence type="ECO:0000313" key="3">
    <source>
        <dbReference type="EMBL" id="PQA88027.1"/>
    </source>
</evidence>
<keyword evidence="2" id="KW-0472">Membrane</keyword>
<evidence type="ECO:0000256" key="1">
    <source>
        <dbReference type="SAM" id="MobiDB-lite"/>
    </source>
</evidence>
<dbReference type="Proteomes" id="UP000239504">
    <property type="component" value="Unassembled WGS sequence"/>
</dbReference>
<dbReference type="AlphaFoldDB" id="A0A2S7K6A5"/>
<gene>
    <name evidence="3" type="ORF">CW354_06755</name>
</gene>
<feature type="transmembrane region" description="Helical" evidence="2">
    <location>
        <begin position="68"/>
        <end position="89"/>
    </location>
</feature>
<dbReference type="InterPro" id="IPR022472">
    <property type="entry name" value="VPLPA-CTERM"/>
</dbReference>
<protein>
    <recommendedName>
        <fullName evidence="5">PEP-CTERM protein-sorting domain-containing protein</fullName>
    </recommendedName>
</protein>
<keyword evidence="4" id="KW-1185">Reference proteome</keyword>
<evidence type="ECO:0000256" key="2">
    <source>
        <dbReference type="SAM" id="Phobius"/>
    </source>
</evidence>
<dbReference type="NCBIfam" id="TIGR03370">
    <property type="entry name" value="VPLPA-CTERM"/>
    <property type="match status" value="1"/>
</dbReference>
<accession>A0A2S7K6A5</accession>
<keyword evidence="2" id="KW-1133">Transmembrane helix</keyword>
<dbReference type="EMBL" id="PJCH01000005">
    <property type="protein sequence ID" value="PQA88027.1"/>
    <property type="molecule type" value="Genomic_DNA"/>
</dbReference>
<keyword evidence="2" id="KW-0812">Transmembrane</keyword>
<organism evidence="3 4">
    <name type="scientific">Hyphococcus luteus</name>
    <dbReference type="NCBI Taxonomy" id="2058213"/>
    <lineage>
        <taxon>Bacteria</taxon>
        <taxon>Pseudomonadati</taxon>
        <taxon>Pseudomonadota</taxon>
        <taxon>Alphaproteobacteria</taxon>
        <taxon>Parvularculales</taxon>
        <taxon>Parvularculaceae</taxon>
        <taxon>Hyphococcus</taxon>
    </lineage>
</organism>
<sequence length="277" mass="28545">MASAGRAAKRRAPATTQRLHSGKKQLLGRGQGAETPLTGYLCTLPSLLTETMFNLIFRGIIFMKLLKFLSVAAASAAMFGAANAATFYLGGGGGDIGKDEVFTSGPAWLEATAINTEEPVAPVLHQTALGLGVKTGDHELAQLDNVGDDEAIALDFGSAAWLDSITLSVAGFYDDIRIYGTNDAAVTAITSGGLSSITSISTLLASATGNGIEGFKTIDLSGITEAYRFLVATIPGGSGDGFRVKYVSAEVVPLPAALPLLLSGLAGLGFASRRRKA</sequence>
<feature type="transmembrane region" description="Helical" evidence="2">
    <location>
        <begin position="252"/>
        <end position="271"/>
    </location>
</feature>
<evidence type="ECO:0000313" key="4">
    <source>
        <dbReference type="Proteomes" id="UP000239504"/>
    </source>
</evidence>